<evidence type="ECO:0000259" key="10">
    <source>
        <dbReference type="PROSITE" id="PS50941"/>
    </source>
</evidence>
<dbReference type="SUPFAM" id="SSF88713">
    <property type="entry name" value="Glycoside hydrolase/deacetylase"/>
    <property type="match status" value="1"/>
</dbReference>
<dbReference type="AlphaFoldDB" id="A0A9N9H2M7"/>
<comment type="caution">
    <text evidence="12">The sequence shown here is derived from an EMBL/GenBank/DDBJ whole genome shotgun (WGS) entry which is preliminary data.</text>
</comment>
<evidence type="ECO:0000256" key="9">
    <source>
        <dbReference type="SAM" id="SignalP"/>
    </source>
</evidence>
<dbReference type="Pfam" id="PF01522">
    <property type="entry name" value="Polysacc_deac_1"/>
    <property type="match status" value="1"/>
</dbReference>
<dbReference type="InterPro" id="IPR002509">
    <property type="entry name" value="NODB_dom"/>
</dbReference>
<dbReference type="GO" id="GO:0046872">
    <property type="term" value="F:metal ion binding"/>
    <property type="evidence" value="ECO:0007669"/>
    <property type="project" value="UniProtKB-KW"/>
</dbReference>
<dbReference type="CDD" id="cd00035">
    <property type="entry name" value="ChtBD1"/>
    <property type="match status" value="2"/>
</dbReference>
<feature type="domain" description="Chitin-binding type-1" evidence="10">
    <location>
        <begin position="104"/>
        <end position="147"/>
    </location>
</feature>
<feature type="compositionally biased region" description="Low complexity" evidence="8">
    <location>
        <begin position="149"/>
        <end position="201"/>
    </location>
</feature>
<evidence type="ECO:0000256" key="7">
    <source>
        <dbReference type="PROSITE-ProRule" id="PRU00261"/>
    </source>
</evidence>
<feature type="signal peptide" evidence="9">
    <location>
        <begin position="1"/>
        <end position="23"/>
    </location>
</feature>
<dbReference type="SUPFAM" id="SSF57016">
    <property type="entry name" value="Plant lectins/antimicrobial peptides"/>
    <property type="match status" value="2"/>
</dbReference>
<reference evidence="12" key="1">
    <citation type="submission" date="2021-06" db="EMBL/GenBank/DDBJ databases">
        <authorList>
            <person name="Kallberg Y."/>
            <person name="Tangrot J."/>
            <person name="Rosling A."/>
        </authorList>
    </citation>
    <scope>NUCLEOTIDE SEQUENCE</scope>
    <source>
        <strain evidence="12">MT106</strain>
    </source>
</reference>
<proteinExistence type="predicted"/>
<name>A0A9N9H2M7_9GLOM</name>
<feature type="chain" id="PRO_5040261527" evidence="9">
    <location>
        <begin position="24"/>
        <end position="475"/>
    </location>
</feature>
<keyword evidence="5" id="KW-0378">Hydrolase</keyword>
<dbReference type="Pfam" id="PF00187">
    <property type="entry name" value="Chitin_bind_1"/>
    <property type="match status" value="2"/>
</dbReference>
<dbReference type="Gene3D" id="3.20.20.370">
    <property type="entry name" value="Glycoside hydrolase/deacetylase"/>
    <property type="match status" value="1"/>
</dbReference>
<dbReference type="InterPro" id="IPR011330">
    <property type="entry name" value="Glyco_hydro/deAcase_b/a-brl"/>
</dbReference>
<feature type="disulfide bond" evidence="7">
    <location>
        <begin position="42"/>
        <end position="56"/>
    </location>
</feature>
<dbReference type="GO" id="GO:0008061">
    <property type="term" value="F:chitin binding"/>
    <property type="evidence" value="ECO:0007669"/>
    <property type="project" value="UniProtKB-UniRule"/>
</dbReference>
<gene>
    <name evidence="12" type="ORF">AGERDE_LOCUS11498</name>
</gene>
<dbReference type="Proteomes" id="UP000789831">
    <property type="component" value="Unassembled WGS sequence"/>
</dbReference>
<feature type="region of interest" description="Disordered" evidence="8">
    <location>
        <begin position="145"/>
        <end position="202"/>
    </location>
</feature>
<dbReference type="CDD" id="cd10951">
    <property type="entry name" value="CE4_ClCDA_like"/>
    <property type="match status" value="1"/>
</dbReference>
<comment type="caution">
    <text evidence="7">Lacks conserved residue(s) required for the propagation of feature annotation.</text>
</comment>
<keyword evidence="6" id="KW-0119">Carbohydrate metabolism</keyword>
<accession>A0A9N9H2M7</accession>
<evidence type="ECO:0000256" key="5">
    <source>
        <dbReference type="ARBA" id="ARBA00022801"/>
    </source>
</evidence>
<evidence type="ECO:0000256" key="8">
    <source>
        <dbReference type="SAM" id="MobiDB-lite"/>
    </source>
</evidence>
<feature type="disulfide bond" evidence="7">
    <location>
        <begin position="115"/>
        <end position="127"/>
    </location>
</feature>
<dbReference type="GO" id="GO:0016810">
    <property type="term" value="F:hydrolase activity, acting on carbon-nitrogen (but not peptide) bonds"/>
    <property type="evidence" value="ECO:0007669"/>
    <property type="project" value="InterPro"/>
</dbReference>
<keyword evidence="13" id="KW-1185">Reference proteome</keyword>
<dbReference type="SMART" id="SM00270">
    <property type="entry name" value="ChtBD1"/>
    <property type="match status" value="3"/>
</dbReference>
<feature type="domain" description="Chitin-binding type-1" evidence="10">
    <location>
        <begin position="23"/>
        <end position="69"/>
    </location>
</feature>
<feature type="compositionally biased region" description="Low complexity" evidence="8">
    <location>
        <begin position="68"/>
        <end position="103"/>
    </location>
</feature>
<evidence type="ECO:0000256" key="6">
    <source>
        <dbReference type="ARBA" id="ARBA00023277"/>
    </source>
</evidence>
<dbReference type="Gene3D" id="3.30.60.10">
    <property type="entry name" value="Endochitinase-like"/>
    <property type="match status" value="2"/>
</dbReference>
<feature type="domain" description="NodB homology" evidence="11">
    <location>
        <begin position="262"/>
        <end position="447"/>
    </location>
</feature>
<dbReference type="OrthoDB" id="2125469at2759"/>
<dbReference type="PANTHER" id="PTHR46471">
    <property type="entry name" value="CHITIN DEACETYLASE"/>
    <property type="match status" value="1"/>
</dbReference>
<keyword evidence="4 9" id="KW-0732">Signal</keyword>
<evidence type="ECO:0000256" key="1">
    <source>
        <dbReference type="ARBA" id="ARBA00001941"/>
    </source>
</evidence>
<evidence type="ECO:0000256" key="3">
    <source>
        <dbReference type="ARBA" id="ARBA00022723"/>
    </source>
</evidence>
<feature type="region of interest" description="Disordered" evidence="8">
    <location>
        <begin position="67"/>
        <end position="104"/>
    </location>
</feature>
<organism evidence="12 13">
    <name type="scientific">Ambispora gerdemannii</name>
    <dbReference type="NCBI Taxonomy" id="144530"/>
    <lineage>
        <taxon>Eukaryota</taxon>
        <taxon>Fungi</taxon>
        <taxon>Fungi incertae sedis</taxon>
        <taxon>Mucoromycota</taxon>
        <taxon>Glomeromycotina</taxon>
        <taxon>Glomeromycetes</taxon>
        <taxon>Archaeosporales</taxon>
        <taxon>Ambisporaceae</taxon>
        <taxon>Ambispora</taxon>
    </lineage>
</organism>
<dbReference type="EMBL" id="CAJVPL010005007">
    <property type="protein sequence ID" value="CAG8653463.1"/>
    <property type="molecule type" value="Genomic_DNA"/>
</dbReference>
<protein>
    <submittedName>
        <fullName evidence="12">997_t:CDS:1</fullName>
    </submittedName>
</protein>
<dbReference type="InterPro" id="IPR036861">
    <property type="entry name" value="Endochitinase-like_sf"/>
</dbReference>
<dbReference type="PANTHER" id="PTHR46471:SF2">
    <property type="entry name" value="CHITIN DEACETYLASE-RELATED"/>
    <property type="match status" value="1"/>
</dbReference>
<evidence type="ECO:0000256" key="2">
    <source>
        <dbReference type="ARBA" id="ARBA00022669"/>
    </source>
</evidence>
<feature type="disulfide bond" evidence="7">
    <location>
        <begin position="120"/>
        <end position="134"/>
    </location>
</feature>
<comment type="cofactor">
    <cofactor evidence="1">
        <name>Co(2+)</name>
        <dbReference type="ChEBI" id="CHEBI:48828"/>
    </cofactor>
</comment>
<evidence type="ECO:0000313" key="13">
    <source>
        <dbReference type="Proteomes" id="UP000789831"/>
    </source>
</evidence>
<evidence type="ECO:0000256" key="4">
    <source>
        <dbReference type="ARBA" id="ARBA00022729"/>
    </source>
</evidence>
<evidence type="ECO:0000313" key="12">
    <source>
        <dbReference type="EMBL" id="CAG8653463.1"/>
    </source>
</evidence>
<dbReference type="PROSITE" id="PS50941">
    <property type="entry name" value="CHIT_BIND_I_2"/>
    <property type="match status" value="2"/>
</dbReference>
<keyword evidence="7" id="KW-1015">Disulfide bond</keyword>
<dbReference type="InterPro" id="IPR001002">
    <property type="entry name" value="Chitin-bd_1"/>
</dbReference>
<keyword evidence="3" id="KW-0479">Metal-binding</keyword>
<dbReference type="PROSITE" id="PS51677">
    <property type="entry name" value="NODB"/>
    <property type="match status" value="1"/>
</dbReference>
<dbReference type="GO" id="GO:0005975">
    <property type="term" value="P:carbohydrate metabolic process"/>
    <property type="evidence" value="ECO:0007669"/>
    <property type="project" value="InterPro"/>
</dbReference>
<evidence type="ECO:0000259" key="11">
    <source>
        <dbReference type="PROSITE" id="PS51677"/>
    </source>
</evidence>
<keyword evidence="2 7" id="KW-0147">Chitin-binding</keyword>
<sequence length="475" mass="49773">MSQYKKSLLLLAISALLIFSVNAEDCGTQNPNGKCNASAGECCSKWGYCGVGDAWCGAGCQAGYGTCSSTTSTTSTSKTTTSTSKTTTSTSSTSTPTSTSTSTNGRCGNGYGTKCPSGQCCSQWSWCGTTSDYCAAGCQSGFGKCNSDSTTTTTSKTTTSTTSTTTTSSTTTSTTSTTTTSSTSKSTTSTTTTSSSYPTSTNSRCGKDFNTQCASGQCCSQWGCSTTTTTGTSTSSTTTSATSTATSGPVTAKVYTSCSTSNTFALTFDDGPYAYTNELLDTLANNGIKATFFVNGNNWGCIYDYADVIKRAYDAGHQIASHTWSHPSLPSLSDDDIRYQITAVETALRKIIGAVPRYFRLPYGEGATDSRVLGILGELGYSHIIQWDIDSGDATGNSVEQSEQVYRDNANSPNPHLALNHDVKQPTVEEVVPFAIDLLKGNGYNLVTVGSCLGSSNNWYKEVTTPSTKDSSWTC</sequence>